<proteinExistence type="predicted"/>
<evidence type="ECO:0000313" key="5">
    <source>
        <dbReference type="EMBL" id="PWK31230.1"/>
    </source>
</evidence>
<gene>
    <name evidence="5" type="ORF">BC793_13446</name>
</gene>
<dbReference type="Gene3D" id="2.60.420.10">
    <property type="entry name" value="Maltose phosphorylase, domain 3"/>
    <property type="match status" value="1"/>
</dbReference>
<dbReference type="InterPro" id="IPR012341">
    <property type="entry name" value="6hp_glycosidase-like_sf"/>
</dbReference>
<dbReference type="Pfam" id="PF17167">
    <property type="entry name" value="Glyco_hydro_94"/>
    <property type="match status" value="1"/>
</dbReference>
<feature type="domain" description="Glycosyl hydrolase 94 supersandwich" evidence="3">
    <location>
        <begin position="37"/>
        <end position="298"/>
    </location>
</feature>
<dbReference type="InterPro" id="IPR010383">
    <property type="entry name" value="Glyco_hydrolase_94_b-supersand"/>
</dbReference>
<dbReference type="Pfam" id="PF06165">
    <property type="entry name" value="GH94_b-supersand"/>
    <property type="match status" value="1"/>
</dbReference>
<feature type="domain" description="Glycosyl hydrolase 94 catalytic" evidence="4">
    <location>
        <begin position="338"/>
        <end position="765"/>
    </location>
</feature>
<accession>A0A316EK11</accession>
<dbReference type="Proteomes" id="UP000245697">
    <property type="component" value="Unassembled WGS sequence"/>
</dbReference>
<protein>
    <submittedName>
        <fullName evidence="5">Cellobiose phosphorylase</fullName>
    </submittedName>
</protein>
<dbReference type="Gene3D" id="2.70.98.40">
    <property type="entry name" value="Glycoside hydrolase, family 65, N-terminal domain"/>
    <property type="match status" value="1"/>
</dbReference>
<dbReference type="GO" id="GO:0030246">
    <property type="term" value="F:carbohydrate binding"/>
    <property type="evidence" value="ECO:0007669"/>
    <property type="project" value="InterPro"/>
</dbReference>
<dbReference type="InterPro" id="IPR011013">
    <property type="entry name" value="Gal_mutarotase_sf_dom"/>
</dbReference>
<dbReference type="InterPro" id="IPR033432">
    <property type="entry name" value="GH94_catalytic"/>
</dbReference>
<reference evidence="5 6" key="1">
    <citation type="submission" date="2018-05" db="EMBL/GenBank/DDBJ databases">
        <title>Genomic Encyclopedia of Archaeal and Bacterial Type Strains, Phase II (KMG-II): from individual species to whole genera.</title>
        <authorList>
            <person name="Goeker M."/>
        </authorList>
    </citation>
    <scope>NUCLEOTIDE SEQUENCE [LARGE SCALE GENOMIC DNA]</scope>
    <source>
        <strain evidence="5 6">DSM 45184</strain>
    </source>
</reference>
<keyword evidence="1" id="KW-0328">Glycosyltransferase</keyword>
<dbReference type="InterPro" id="IPR052047">
    <property type="entry name" value="GH94_Enzymes"/>
</dbReference>
<keyword evidence="6" id="KW-1185">Reference proteome</keyword>
<evidence type="ECO:0000259" key="3">
    <source>
        <dbReference type="Pfam" id="PF06165"/>
    </source>
</evidence>
<dbReference type="EMBL" id="QGGR01000034">
    <property type="protein sequence ID" value="PWK31230.1"/>
    <property type="molecule type" value="Genomic_DNA"/>
</dbReference>
<keyword evidence="2" id="KW-0808">Transferase</keyword>
<evidence type="ECO:0000256" key="1">
    <source>
        <dbReference type="ARBA" id="ARBA00022676"/>
    </source>
</evidence>
<dbReference type="SUPFAM" id="SSF48208">
    <property type="entry name" value="Six-hairpin glycosidases"/>
    <property type="match status" value="1"/>
</dbReference>
<dbReference type="PANTHER" id="PTHR37469">
    <property type="entry name" value="CELLOBIONIC ACID PHOSPHORYLASE-RELATED"/>
    <property type="match status" value="1"/>
</dbReference>
<organism evidence="5 6">
    <name type="scientific">Actinoplanes xinjiangensis</name>
    <dbReference type="NCBI Taxonomy" id="512350"/>
    <lineage>
        <taxon>Bacteria</taxon>
        <taxon>Bacillati</taxon>
        <taxon>Actinomycetota</taxon>
        <taxon>Actinomycetes</taxon>
        <taxon>Micromonosporales</taxon>
        <taxon>Micromonosporaceae</taxon>
        <taxon>Actinoplanes</taxon>
    </lineage>
</organism>
<dbReference type="Gene3D" id="1.20.890.20">
    <property type="entry name" value="mpn423 like domain"/>
    <property type="match status" value="1"/>
</dbReference>
<dbReference type="SUPFAM" id="SSF74650">
    <property type="entry name" value="Galactose mutarotase-like"/>
    <property type="match status" value="1"/>
</dbReference>
<dbReference type="SMART" id="SM01068">
    <property type="entry name" value="CBM_X"/>
    <property type="match status" value="1"/>
</dbReference>
<dbReference type="InterPro" id="IPR008928">
    <property type="entry name" value="6-hairpin_glycosidase_sf"/>
</dbReference>
<dbReference type="InterPro" id="IPR037018">
    <property type="entry name" value="GH65_N"/>
</dbReference>
<evidence type="ECO:0000313" key="6">
    <source>
        <dbReference type="Proteomes" id="UP000245697"/>
    </source>
</evidence>
<comment type="caution">
    <text evidence="5">The sequence shown here is derived from an EMBL/GenBank/DDBJ whole genome shotgun (WGS) entry which is preliminary data.</text>
</comment>
<dbReference type="Gene3D" id="1.50.10.10">
    <property type="match status" value="1"/>
</dbReference>
<evidence type="ECO:0000256" key="2">
    <source>
        <dbReference type="ARBA" id="ARBA00022679"/>
    </source>
</evidence>
<dbReference type="GO" id="GO:0016757">
    <property type="term" value="F:glycosyltransferase activity"/>
    <property type="evidence" value="ECO:0007669"/>
    <property type="project" value="UniProtKB-KW"/>
</dbReference>
<dbReference type="AlphaFoldDB" id="A0A316EK11"/>
<dbReference type="PANTHER" id="PTHR37469:SF2">
    <property type="entry name" value="CELLOBIONIC ACID PHOSPHORYLASE"/>
    <property type="match status" value="1"/>
</dbReference>
<sequence length="838" mass="93406">MGALPTLLSVTRRVRGVAPTAMGEDLLRYGHFDDEQREYVIERPDTPLPWINYLGTDAYFGIVSNTAGGYSFYRDARLRRLTRYRYNNAPLDVGGRYVYVRDDVSGDYWSPSWQPTPEREVDDYECRHGLSYTKIGSSRRGIRAETLYFAPLGETLEVWRVRVTNDRTDHAELSLFSSVEFCLWDAQDDATNYQRNFSTGQVEVVDGVIYHKTEYRERRDHFAYFACSEPLAGFDTQREAFLGAYRGWDRPVAVETGLSKNSVAHGWQPIGSHHVRLRLAPGETREVVFVLGYAENPKDDKFDPPGSQTINKTRVKPVISRWLRPEVVDQGYADLRAYWDGLLNGLQVTTPDGDTNRMVNVWNAYQCVVTFNMSRSTSFYESGIGRGMGFRDSNQDLLGFVHMIPERARERILDIAATQKEDGGAYHQYQPLTKRGNNDIGDGFNDDPLWLILGVAAYVKETGDHTFLDEPVPFDNVPGSEVPLYEHLRRSLRYTLDRLGPHGLPLIGRADWNDCLNLNCFSDTPGEPFQTTENASGGVAESVFIAGLFVLAAKELAVIAGLRGQDGEEVVYRAAAEKMAGTITEHGWDGAWFRRAYDFHGTVIGSGENDEGQIFIEPQGMCVLGGVGLEDGLAVKALDSVAERLATPHGIVLQQPAYSSYRIELGEISSYPPGYKENAGIFCHTNPWIMIAEAMVGNGDRAFDYYQRLNPSAREDISETHRCEPYVYAQMIAGRDAPTHGEAKNSWLTGTAAWNYVAISQWILGVRPDFGGLRVDPVLPAGWPGFTATRGFRGATYEISVTGSGRVTHLLVDGERVEGTLVPPAEPGAVVRVEAVLG</sequence>
<evidence type="ECO:0000259" key="4">
    <source>
        <dbReference type="Pfam" id="PF17167"/>
    </source>
</evidence>
<dbReference type="GO" id="GO:0005975">
    <property type="term" value="P:carbohydrate metabolic process"/>
    <property type="evidence" value="ECO:0007669"/>
    <property type="project" value="InterPro"/>
</dbReference>
<name>A0A316EK11_9ACTN</name>